<dbReference type="Proteomes" id="UP000245887">
    <property type="component" value="Unassembled WGS sequence"/>
</dbReference>
<gene>
    <name evidence="2" type="ORF">C8D92_101273</name>
    <name evidence="1" type="ORF">CF392_13235</name>
</gene>
<dbReference type="CDD" id="cd00063">
    <property type="entry name" value="FN3"/>
    <property type="match status" value="1"/>
</dbReference>
<reference evidence="2 4" key="2">
    <citation type="submission" date="2018-04" db="EMBL/GenBank/DDBJ databases">
        <title>Genomic Encyclopedia of Type Strains, Phase IV (KMG-IV): sequencing the most valuable type-strain genomes for metagenomic binning, comparative biology and taxonomic classification.</title>
        <authorList>
            <person name="Goeker M."/>
        </authorList>
    </citation>
    <scope>NUCLEOTIDE SEQUENCE [LARGE SCALE GENOMIC DNA]</scope>
    <source>
        <strain evidence="2 4">DSM 28688</strain>
    </source>
</reference>
<proteinExistence type="predicted"/>
<dbReference type="InterPro" id="IPR036116">
    <property type="entry name" value="FN3_sf"/>
</dbReference>
<comment type="caution">
    <text evidence="1">The sequence shown here is derived from an EMBL/GenBank/DDBJ whole genome shotgun (WGS) entry which is preliminary data.</text>
</comment>
<keyword evidence="3" id="KW-1185">Reference proteome</keyword>
<evidence type="ECO:0000313" key="2">
    <source>
        <dbReference type="EMBL" id="PVY79067.1"/>
    </source>
</evidence>
<dbReference type="Gene3D" id="2.60.40.10">
    <property type="entry name" value="Immunoglobulins"/>
    <property type="match status" value="1"/>
</dbReference>
<dbReference type="Proteomes" id="UP000218332">
    <property type="component" value="Unassembled WGS sequence"/>
</dbReference>
<evidence type="ECO:0000313" key="1">
    <source>
        <dbReference type="EMBL" id="PAV25027.1"/>
    </source>
</evidence>
<dbReference type="EMBL" id="QEKQ01000001">
    <property type="protein sequence ID" value="PVY79067.1"/>
    <property type="molecule type" value="Genomic_DNA"/>
</dbReference>
<evidence type="ECO:0000313" key="4">
    <source>
        <dbReference type="Proteomes" id="UP000245887"/>
    </source>
</evidence>
<dbReference type="InterPro" id="IPR003961">
    <property type="entry name" value="FN3_dom"/>
</dbReference>
<reference evidence="1 3" key="1">
    <citation type="submission" date="2017-07" db="EMBL/GenBank/DDBJ databases">
        <title>Tamlnaduibacter salinus (Mi-7) genome sequencing.</title>
        <authorList>
            <person name="Verma A."/>
            <person name="Krishnamurthi S."/>
        </authorList>
    </citation>
    <scope>NUCLEOTIDE SEQUENCE [LARGE SCALE GENOMIC DNA]</scope>
    <source>
        <strain evidence="1 3">Mi-7</strain>
    </source>
</reference>
<name>A0A2A2I048_9GAMM</name>
<dbReference type="InterPro" id="IPR013783">
    <property type="entry name" value="Ig-like_fold"/>
</dbReference>
<dbReference type="EMBL" id="NMPM01000084">
    <property type="protein sequence ID" value="PAV25027.1"/>
    <property type="molecule type" value="Genomic_DNA"/>
</dbReference>
<dbReference type="SUPFAM" id="SSF49265">
    <property type="entry name" value="Fibronectin type III"/>
    <property type="match status" value="1"/>
</dbReference>
<organism evidence="1 3">
    <name type="scientific">Tamilnaduibacter salinus</name>
    <dbReference type="NCBI Taxonomy" id="1484056"/>
    <lineage>
        <taxon>Bacteria</taxon>
        <taxon>Pseudomonadati</taxon>
        <taxon>Pseudomonadota</taxon>
        <taxon>Gammaproteobacteria</taxon>
        <taxon>Pseudomonadales</taxon>
        <taxon>Marinobacteraceae</taxon>
        <taxon>Tamilnaduibacter</taxon>
    </lineage>
</organism>
<sequence>MGEIDQYVVRYGLEENAQDMSEEVVIEDGQVMKYEISGLVEGTWHFAIRTVDVNGLESSWSGVVSKTITR</sequence>
<accession>A0A2A2I048</accession>
<dbReference type="RefSeq" id="WP_095611930.1">
    <property type="nucleotide sequence ID" value="NZ_QEKQ01000001.1"/>
</dbReference>
<evidence type="ECO:0000313" key="3">
    <source>
        <dbReference type="Proteomes" id="UP000218332"/>
    </source>
</evidence>
<protein>
    <submittedName>
        <fullName evidence="1">Ribonuclease HII</fullName>
    </submittedName>
</protein>
<dbReference type="AlphaFoldDB" id="A0A2A2I048"/>